<accession>A0A379ST60</accession>
<reference evidence="2 3" key="1">
    <citation type="submission" date="2018-06" db="EMBL/GenBank/DDBJ databases">
        <authorList>
            <consortium name="Pathogen Informatics"/>
            <person name="Doyle S."/>
        </authorList>
    </citation>
    <scope>NUCLEOTIDE SEQUENCE [LARGE SCALE GENOMIC DNA]</scope>
    <source>
        <strain evidence="2 3">NCTC7304</strain>
    </source>
</reference>
<dbReference type="AlphaFoldDB" id="A0A379ST60"/>
<gene>
    <name evidence="2" type="ORF">NCTC7304_00878</name>
</gene>
<keyword evidence="1" id="KW-0472">Membrane</keyword>
<dbReference type="EMBL" id="UGXD01000002">
    <property type="protein sequence ID" value="SUG31494.1"/>
    <property type="molecule type" value="Genomic_DNA"/>
</dbReference>
<sequence>MRVWQDQRQWLGQLSFNLFMGALVAIIGYGPFFIALSLFDIIGAHHSVGTD</sequence>
<proteinExistence type="predicted"/>
<organism evidence="2 3">
    <name type="scientific">Salmonella enterica subsp. arizonae</name>
    <dbReference type="NCBI Taxonomy" id="59203"/>
    <lineage>
        <taxon>Bacteria</taxon>
        <taxon>Pseudomonadati</taxon>
        <taxon>Pseudomonadota</taxon>
        <taxon>Gammaproteobacteria</taxon>
        <taxon>Enterobacterales</taxon>
        <taxon>Enterobacteriaceae</taxon>
        <taxon>Salmonella</taxon>
    </lineage>
</organism>
<keyword evidence="1" id="KW-1133">Transmembrane helix</keyword>
<name>A0A379ST60_SALER</name>
<evidence type="ECO:0000256" key="1">
    <source>
        <dbReference type="SAM" id="Phobius"/>
    </source>
</evidence>
<feature type="transmembrane region" description="Helical" evidence="1">
    <location>
        <begin position="18"/>
        <end position="39"/>
    </location>
</feature>
<dbReference type="Proteomes" id="UP000254762">
    <property type="component" value="Unassembled WGS sequence"/>
</dbReference>
<evidence type="ECO:0000313" key="3">
    <source>
        <dbReference type="Proteomes" id="UP000254762"/>
    </source>
</evidence>
<evidence type="ECO:0000313" key="2">
    <source>
        <dbReference type="EMBL" id="SUG31494.1"/>
    </source>
</evidence>
<keyword evidence="1" id="KW-0812">Transmembrane</keyword>
<protein>
    <submittedName>
        <fullName evidence="2">Hexuronate transporter</fullName>
    </submittedName>
</protein>